<comment type="caution">
    <text evidence="2">Lacks conserved residue(s) required for the propagation of feature annotation.</text>
</comment>
<feature type="region of interest" description="Disordered" evidence="3">
    <location>
        <begin position="293"/>
        <end position="326"/>
    </location>
</feature>
<dbReference type="Proteomes" id="UP000694403">
    <property type="component" value="Unplaced"/>
</dbReference>
<dbReference type="InterPro" id="IPR008979">
    <property type="entry name" value="Galactose-bd-like_sf"/>
</dbReference>
<dbReference type="Pfam" id="PF00246">
    <property type="entry name" value="Peptidase_M14"/>
    <property type="match status" value="1"/>
</dbReference>
<dbReference type="PROSITE" id="PS52035">
    <property type="entry name" value="PEPTIDASE_M14"/>
    <property type="match status" value="1"/>
</dbReference>
<proteinExistence type="inferred from homology"/>
<dbReference type="InterPro" id="IPR000421">
    <property type="entry name" value="FA58C"/>
</dbReference>
<dbReference type="CDD" id="cd00057">
    <property type="entry name" value="FA58C"/>
    <property type="match status" value="1"/>
</dbReference>
<reference evidence="6" key="2">
    <citation type="submission" date="2025-09" db="UniProtKB">
        <authorList>
            <consortium name="Ensembl"/>
        </authorList>
    </citation>
    <scope>IDENTIFICATION</scope>
</reference>
<feature type="compositionally biased region" description="Basic residues" evidence="3">
    <location>
        <begin position="34"/>
        <end position="54"/>
    </location>
</feature>
<reference evidence="6" key="1">
    <citation type="submission" date="2025-08" db="UniProtKB">
        <authorList>
            <consortium name="Ensembl"/>
        </authorList>
    </citation>
    <scope>IDENTIFICATION</scope>
</reference>
<feature type="domain" description="Peptidase M14" evidence="5">
    <location>
        <begin position="249"/>
        <end position="365"/>
    </location>
</feature>
<organism evidence="6 7">
    <name type="scientific">Chelydra serpentina</name>
    <name type="common">Snapping turtle</name>
    <name type="synonym">Testudo serpentina</name>
    <dbReference type="NCBI Taxonomy" id="8475"/>
    <lineage>
        <taxon>Eukaryota</taxon>
        <taxon>Metazoa</taxon>
        <taxon>Chordata</taxon>
        <taxon>Craniata</taxon>
        <taxon>Vertebrata</taxon>
        <taxon>Euteleostomi</taxon>
        <taxon>Archelosauria</taxon>
        <taxon>Testudinata</taxon>
        <taxon>Testudines</taxon>
        <taxon>Cryptodira</taxon>
        <taxon>Durocryptodira</taxon>
        <taxon>Americhelydia</taxon>
        <taxon>Chelydroidea</taxon>
        <taxon>Chelydridae</taxon>
        <taxon>Chelydra</taxon>
    </lineage>
</organism>
<dbReference type="FunFam" id="2.60.120.260:FF:000035">
    <property type="entry name" value="probable carboxypeptidase X1 isoform X2"/>
    <property type="match status" value="1"/>
</dbReference>
<evidence type="ECO:0000256" key="1">
    <source>
        <dbReference type="ARBA" id="ARBA00005988"/>
    </source>
</evidence>
<dbReference type="SUPFAM" id="SSF53187">
    <property type="entry name" value="Zn-dependent exopeptidases"/>
    <property type="match status" value="1"/>
</dbReference>
<evidence type="ECO:0000256" key="2">
    <source>
        <dbReference type="PROSITE-ProRule" id="PRU01379"/>
    </source>
</evidence>
<dbReference type="SUPFAM" id="SSF49785">
    <property type="entry name" value="Galactose-binding domain-like"/>
    <property type="match status" value="1"/>
</dbReference>
<dbReference type="GO" id="GO:0008270">
    <property type="term" value="F:zinc ion binding"/>
    <property type="evidence" value="ECO:0007669"/>
    <property type="project" value="InterPro"/>
</dbReference>
<evidence type="ECO:0000259" key="4">
    <source>
        <dbReference type="PROSITE" id="PS50022"/>
    </source>
</evidence>
<dbReference type="PROSITE" id="PS01285">
    <property type="entry name" value="FA58C_1"/>
    <property type="match status" value="1"/>
</dbReference>
<comment type="similarity">
    <text evidence="1 2">Belongs to the peptidase M14 family.</text>
</comment>
<evidence type="ECO:0000313" key="6">
    <source>
        <dbReference type="Ensembl" id="ENSCSRP00000005818.1"/>
    </source>
</evidence>
<dbReference type="PANTHER" id="PTHR24543">
    <property type="entry name" value="MULTICOPPER OXIDASE-RELATED"/>
    <property type="match status" value="1"/>
</dbReference>
<evidence type="ECO:0000256" key="3">
    <source>
        <dbReference type="SAM" id="MobiDB-lite"/>
    </source>
</evidence>
<keyword evidence="7" id="KW-1185">Reference proteome</keyword>
<name>A0A8C3RY66_CHESE</name>
<dbReference type="InterPro" id="IPR000834">
    <property type="entry name" value="Peptidase_M14"/>
</dbReference>
<accession>A0A8C3RY66</accession>
<dbReference type="SMART" id="SM00231">
    <property type="entry name" value="FA58C"/>
    <property type="match status" value="1"/>
</dbReference>
<dbReference type="AlphaFoldDB" id="A0A8C3RY66"/>
<dbReference type="GO" id="GO:0004181">
    <property type="term" value="F:metallocarboxypeptidase activity"/>
    <property type="evidence" value="ECO:0007669"/>
    <property type="project" value="InterPro"/>
</dbReference>
<dbReference type="GO" id="GO:0006508">
    <property type="term" value="P:proteolysis"/>
    <property type="evidence" value="ECO:0007669"/>
    <property type="project" value="InterPro"/>
</dbReference>
<feature type="region of interest" description="Disordered" evidence="3">
    <location>
        <begin position="1"/>
        <end position="68"/>
    </location>
</feature>
<dbReference type="Gene3D" id="2.60.120.260">
    <property type="entry name" value="Galactose-binding domain-like"/>
    <property type="match status" value="1"/>
</dbReference>
<evidence type="ECO:0000313" key="7">
    <source>
        <dbReference type="Proteomes" id="UP000694403"/>
    </source>
</evidence>
<dbReference type="Pfam" id="PF00754">
    <property type="entry name" value="F5_F8_type_C"/>
    <property type="match status" value="1"/>
</dbReference>
<dbReference type="Ensembl" id="ENSCSRT00000006008.1">
    <property type="protein sequence ID" value="ENSCSRP00000005818.1"/>
    <property type="gene ID" value="ENSCSRG00000004385.1"/>
</dbReference>
<dbReference type="Gene3D" id="3.40.630.10">
    <property type="entry name" value="Zn peptidases"/>
    <property type="match status" value="1"/>
</dbReference>
<dbReference type="PROSITE" id="PS50022">
    <property type="entry name" value="FA58C_3"/>
    <property type="match status" value="1"/>
</dbReference>
<dbReference type="PROSITE" id="PS01286">
    <property type="entry name" value="FA58C_2"/>
    <property type="match status" value="1"/>
</dbReference>
<sequence length="365" mass="40456">GAPGGEREVTAAPAAPSTPGQLAEKAAGGEARGTAKKSVRVKVVKKKVLKKKPKAPAQGAATEQQPQCPPLGLESLRVLDFQLRASSIKRYGLGAHRGRLNIQSGIHDGDFYDGGWCAGHEDRDQWLEIDARRPTRFTGVITQGLNSIWTYDWVTSYKIQFSNDTHAWQPGRNGTEEVVFPGNKDPETPVLNALPTPVVARYIRINPQTWFENGTICLRAEILGCPLPDPNNIYSWENEPVPTDKLDFRHHDYKEMRKLMKKVNEECPNITRVYSIGKSYLGLKMYVMEISDNPGQHELGESPQPGAERGEATGPASRPHPWRWRTERGSSVCRPSCHAQSHFGQGGTSIYTPALLPHVPWGWPG</sequence>
<protein>
    <submittedName>
        <fullName evidence="6">Carboxypeptidase X, M14 family member 1</fullName>
    </submittedName>
</protein>
<evidence type="ECO:0000259" key="5">
    <source>
        <dbReference type="PROSITE" id="PS52035"/>
    </source>
</evidence>
<feature type="domain" description="F5/8 type C" evidence="4">
    <location>
        <begin position="66"/>
        <end position="225"/>
    </location>
</feature>